<dbReference type="EMBL" id="CP001968">
    <property type="protein sequence ID" value="ADD67893.1"/>
    <property type="molecule type" value="Genomic_DNA"/>
</dbReference>
<dbReference type="OrthoDB" id="9782449at2"/>
<dbReference type="AlphaFoldDB" id="D4H794"/>
<dbReference type="KEGG" id="dap:Dacet_1121"/>
<dbReference type="Proteomes" id="UP000002012">
    <property type="component" value="Chromosome"/>
</dbReference>
<dbReference type="InParanoid" id="D4H794"/>
<dbReference type="STRING" id="522772.Dacet_1121"/>
<dbReference type="SUPFAM" id="SSF53756">
    <property type="entry name" value="UDP-Glycosyltransferase/glycogen phosphorylase"/>
    <property type="match status" value="1"/>
</dbReference>
<dbReference type="RefSeq" id="WP_013010417.1">
    <property type="nucleotide sequence ID" value="NC_013943.1"/>
</dbReference>
<keyword evidence="2" id="KW-1185">Reference proteome</keyword>
<sequence>MSSKIAFVCNHRRTATFKRVAERLERSGHKAFWISTGSGLVKDILASVEESKVVDISIFSDVDLGALADLERYSEISVNGMIASDRVLRTKPYSVALAYISCAYLKIRNFLVNNNVEIVFGEATWGGELVCAAVCRELGIPFLKPVTIRCPSGRFAFFEGVFLREPVATGKTVDISVGQELYDSFVTRWKKPFYMNLPRKSLIKSFCYHAVRHLRGDVNDMTMPSFFSLVSDKLRNFINSIAVRIGCNCGLPQKYCYFPLHVQPEATIDILGLYCANQKELINNLAKAMPAGVKLVVKPHPLKSIGMDFYRYLKRNPVVVVANPVTNSETLIRNASAVVSVSGTACLEAGIYGIPAFVFADMYFQQLSSVKHVESFGEIYSVLKSTRERKHHVESTYRFLAKMYSVSYDGYAESPDVYADALSEQNISNIVIGFKEMIDYYSSSKSATADSICSRLI</sequence>
<evidence type="ECO:0000313" key="2">
    <source>
        <dbReference type="Proteomes" id="UP000002012"/>
    </source>
</evidence>
<gene>
    <name evidence="1" type="ordered locus">Dacet_1121</name>
</gene>
<proteinExistence type="predicted"/>
<dbReference type="HOGENOM" id="CLU_598164_0_0_0"/>
<dbReference type="eggNOG" id="COG3562">
    <property type="taxonomic scope" value="Bacteria"/>
</dbReference>
<protein>
    <recommendedName>
        <fullName evidence="3">Capsule polysaccharide biosynthesis protein</fullName>
    </recommendedName>
</protein>
<evidence type="ECO:0008006" key="3">
    <source>
        <dbReference type="Google" id="ProtNLM"/>
    </source>
</evidence>
<organism evidence="1 2">
    <name type="scientific">Denitrovibrio acetiphilus (strain DSM 12809 / NBRC 114555 / N2460)</name>
    <dbReference type="NCBI Taxonomy" id="522772"/>
    <lineage>
        <taxon>Bacteria</taxon>
        <taxon>Pseudomonadati</taxon>
        <taxon>Deferribacterota</taxon>
        <taxon>Deferribacteres</taxon>
        <taxon>Deferribacterales</taxon>
        <taxon>Geovibrionaceae</taxon>
        <taxon>Denitrovibrio</taxon>
    </lineage>
</organism>
<accession>D4H794</accession>
<reference evidence="1 2" key="1">
    <citation type="journal article" date="2010" name="Stand. Genomic Sci.">
        <title>Complete genome sequence of Denitrovibrio acetiphilus type strain (N2460).</title>
        <authorList>
            <person name="Kiss H."/>
            <person name="Lang E."/>
            <person name="Lapidus A."/>
            <person name="Copeland A."/>
            <person name="Nolan M."/>
            <person name="Glavina Del Rio T."/>
            <person name="Chen F."/>
            <person name="Lucas S."/>
            <person name="Tice H."/>
            <person name="Cheng J.F."/>
            <person name="Han C."/>
            <person name="Goodwin L."/>
            <person name="Pitluck S."/>
            <person name="Liolios K."/>
            <person name="Pati A."/>
            <person name="Ivanova N."/>
            <person name="Mavromatis K."/>
            <person name="Chen A."/>
            <person name="Palaniappan K."/>
            <person name="Land M."/>
            <person name="Hauser L."/>
            <person name="Chang Y.J."/>
            <person name="Jeffries C.D."/>
            <person name="Detter J.C."/>
            <person name="Brettin T."/>
            <person name="Spring S."/>
            <person name="Rohde M."/>
            <person name="Goker M."/>
            <person name="Woyke T."/>
            <person name="Bristow J."/>
            <person name="Eisen J.A."/>
            <person name="Markowitz V."/>
            <person name="Hugenholtz P."/>
            <person name="Kyrpides N.C."/>
            <person name="Klenk H.P."/>
        </authorList>
    </citation>
    <scope>NUCLEOTIDE SEQUENCE [LARGE SCALE GENOMIC DNA]</scope>
    <source>
        <strain evidence="2">DSM 12809 / NBRC 114555 / N2460</strain>
    </source>
</reference>
<name>D4H794_DENA2</name>
<evidence type="ECO:0000313" key="1">
    <source>
        <dbReference type="EMBL" id="ADD67893.1"/>
    </source>
</evidence>
<dbReference type="PaxDb" id="522772-Dacet_1121"/>